<dbReference type="InterPro" id="IPR023850">
    <property type="entry name" value="MftB"/>
</dbReference>
<protein>
    <submittedName>
        <fullName evidence="1">Mycofactocin system protein MftB</fullName>
    </submittedName>
</protein>
<dbReference type="NCBIfam" id="TIGR03967">
    <property type="entry name" value="mycofact_MftB"/>
    <property type="match status" value="1"/>
</dbReference>
<keyword evidence="2" id="KW-1185">Reference proteome</keyword>
<name>A0A328VGN5_9CHLR</name>
<organism evidence="1 2">
    <name type="scientific">Thermogemmatispora tikiterensis</name>
    <dbReference type="NCBI Taxonomy" id="1825093"/>
    <lineage>
        <taxon>Bacteria</taxon>
        <taxon>Bacillati</taxon>
        <taxon>Chloroflexota</taxon>
        <taxon>Ktedonobacteria</taxon>
        <taxon>Thermogemmatisporales</taxon>
        <taxon>Thermogemmatisporaceae</taxon>
        <taxon>Thermogemmatispora</taxon>
    </lineage>
</organism>
<gene>
    <name evidence="1" type="ORF">A4R35_06925</name>
</gene>
<dbReference type="AlphaFoldDB" id="A0A328VGN5"/>
<reference evidence="1 2" key="1">
    <citation type="submission" date="2016-08" db="EMBL/GenBank/DDBJ databases">
        <title>Analysis of Carbohydrate Active Enzymes in Thermogemmatispora T81 Reveals Carbohydrate Degradation Ability.</title>
        <authorList>
            <person name="Tomazini A."/>
            <person name="Lal S."/>
            <person name="Stott M."/>
            <person name="Henrissat B."/>
            <person name="Polikarpov I."/>
            <person name="Sparling R."/>
            <person name="Levin D.B."/>
        </authorList>
    </citation>
    <scope>NUCLEOTIDE SEQUENCE [LARGE SCALE GENOMIC DNA]</scope>
    <source>
        <strain evidence="1 2">T81</strain>
    </source>
</reference>
<dbReference type="RefSeq" id="WP_112427832.1">
    <property type="nucleotide sequence ID" value="NZ_MCIF01000002.1"/>
</dbReference>
<proteinExistence type="predicted"/>
<comment type="caution">
    <text evidence="1">The sequence shown here is derived from an EMBL/GenBank/DDBJ whole genome shotgun (WGS) entry which is preliminary data.</text>
</comment>
<dbReference type="EMBL" id="MCIF01000002">
    <property type="protein sequence ID" value="RAQ95262.1"/>
    <property type="molecule type" value="Genomic_DNA"/>
</dbReference>
<sequence length="109" mass="11929">MTMTAHAAGYRYRLLPEVKIRREAFGGILYKYGCADRGMLSFVNSPRLIDLLLLAREQFAGDLSAAIEQQVSSAGARARLLAALDELRKRGYLEAEVIAGLAPEETAAE</sequence>
<dbReference type="Pfam" id="PF26520">
    <property type="entry name" value="MftB_chaperone"/>
    <property type="match status" value="1"/>
</dbReference>
<dbReference type="OrthoDB" id="162908at2"/>
<evidence type="ECO:0000313" key="1">
    <source>
        <dbReference type="EMBL" id="RAQ95262.1"/>
    </source>
</evidence>
<dbReference type="Proteomes" id="UP000248706">
    <property type="component" value="Unassembled WGS sequence"/>
</dbReference>
<evidence type="ECO:0000313" key="2">
    <source>
        <dbReference type="Proteomes" id="UP000248706"/>
    </source>
</evidence>
<accession>A0A328VGN5</accession>